<accession>A0A1I0DUX3</accession>
<dbReference type="AlphaFoldDB" id="A0A1I0DUX3"/>
<proteinExistence type="predicted"/>
<dbReference type="eggNOG" id="COG1605">
    <property type="taxonomic scope" value="Bacteria"/>
</dbReference>
<evidence type="ECO:0000313" key="3">
    <source>
        <dbReference type="EMBL" id="SET36123.1"/>
    </source>
</evidence>
<protein>
    <submittedName>
        <fullName evidence="3">Chorismate mutase</fullName>
    </submittedName>
</protein>
<evidence type="ECO:0000259" key="1">
    <source>
        <dbReference type="PROSITE" id="PS51168"/>
    </source>
</evidence>
<feature type="domain" description="Chorismate mutase" evidence="1">
    <location>
        <begin position="1"/>
        <end position="87"/>
    </location>
</feature>
<dbReference type="Proteomes" id="UP000199820">
    <property type="component" value="Unassembled WGS sequence"/>
</dbReference>
<dbReference type="GO" id="GO:0046417">
    <property type="term" value="P:chorismate metabolic process"/>
    <property type="evidence" value="ECO:0007669"/>
    <property type="project" value="InterPro"/>
</dbReference>
<keyword evidence="4" id="KW-1185">Reference proteome</keyword>
<evidence type="ECO:0000259" key="2">
    <source>
        <dbReference type="PROSITE" id="PS51671"/>
    </source>
</evidence>
<dbReference type="SMART" id="SM00830">
    <property type="entry name" value="CM_2"/>
    <property type="match status" value="1"/>
</dbReference>
<reference evidence="3 4" key="1">
    <citation type="submission" date="2016-10" db="EMBL/GenBank/DDBJ databases">
        <authorList>
            <person name="de Groot N.N."/>
        </authorList>
    </citation>
    <scope>NUCLEOTIDE SEQUENCE [LARGE SCALE GENOMIC DNA]</scope>
    <source>
        <strain evidence="3 4">KH1P1</strain>
    </source>
</reference>
<dbReference type="OrthoDB" id="9802281at2"/>
<dbReference type="InterPro" id="IPR002912">
    <property type="entry name" value="ACT_dom"/>
</dbReference>
<dbReference type="InterPro" id="IPR036263">
    <property type="entry name" value="Chorismate_II_sf"/>
</dbReference>
<dbReference type="InterPro" id="IPR045865">
    <property type="entry name" value="ACT-like_dom_sf"/>
</dbReference>
<dbReference type="STRING" id="1526.SAMN02910262_02356"/>
<gene>
    <name evidence="3" type="ORF">SAMN04487771_101451</name>
</gene>
<dbReference type="SUPFAM" id="SSF55021">
    <property type="entry name" value="ACT-like"/>
    <property type="match status" value="1"/>
</dbReference>
<dbReference type="InterPro" id="IPR002701">
    <property type="entry name" value="CM_II_prokaryot"/>
</dbReference>
<dbReference type="Gene3D" id="3.30.70.260">
    <property type="match status" value="1"/>
</dbReference>
<dbReference type="Gene3D" id="1.20.59.10">
    <property type="entry name" value="Chorismate mutase"/>
    <property type="match status" value="1"/>
</dbReference>
<dbReference type="InterPro" id="IPR036979">
    <property type="entry name" value="CM_dom_sf"/>
</dbReference>
<dbReference type="EMBL" id="FOIL01000014">
    <property type="protein sequence ID" value="SET36123.1"/>
    <property type="molecule type" value="Genomic_DNA"/>
</dbReference>
<evidence type="ECO:0000313" key="4">
    <source>
        <dbReference type="Proteomes" id="UP000199820"/>
    </source>
</evidence>
<organism evidence="3 4">
    <name type="scientific">[Clostridium] aminophilum</name>
    <dbReference type="NCBI Taxonomy" id="1526"/>
    <lineage>
        <taxon>Bacteria</taxon>
        <taxon>Bacillati</taxon>
        <taxon>Bacillota</taxon>
        <taxon>Clostridia</taxon>
        <taxon>Lachnospirales</taxon>
        <taxon>Lachnospiraceae</taxon>
    </lineage>
</organism>
<dbReference type="SUPFAM" id="SSF48600">
    <property type="entry name" value="Chorismate mutase II"/>
    <property type="match status" value="1"/>
</dbReference>
<dbReference type="PROSITE" id="PS51671">
    <property type="entry name" value="ACT"/>
    <property type="match status" value="1"/>
</dbReference>
<sequence length="191" mass="22319">MTLDEIRERIDQIDPQIRELLMKRMDCAYHVAEAKYADHSTEVYRADREKTIIEQLSASVPEDRRAQYIAIIRKIMEGSRMYQYGLLYDWNGEETVFLPLLHSLTIPDSCRRVTLTVTRENRPNAMSEVLSMIGDYGYNMEKMELTEENEEAGTVTFSLTVLGSLKDTRMKKLMFQLSEECRAFRILKVSE</sequence>
<dbReference type="GO" id="GO:0004106">
    <property type="term" value="F:chorismate mutase activity"/>
    <property type="evidence" value="ECO:0007669"/>
    <property type="project" value="InterPro"/>
</dbReference>
<dbReference type="RefSeq" id="WP_074649220.1">
    <property type="nucleotide sequence ID" value="NZ_FOIL01000014.1"/>
</dbReference>
<name>A0A1I0DUX3_9FIRM</name>
<dbReference type="PROSITE" id="PS51168">
    <property type="entry name" value="CHORISMATE_MUT_2"/>
    <property type="match status" value="1"/>
</dbReference>
<feature type="domain" description="ACT" evidence="2">
    <location>
        <begin position="114"/>
        <end position="191"/>
    </location>
</feature>
<dbReference type="Pfam" id="PF01817">
    <property type="entry name" value="CM_2"/>
    <property type="match status" value="1"/>
</dbReference>